<keyword evidence="5" id="KW-0833">Ubl conjugation pathway</keyword>
<dbReference type="STRING" id="85066.A0A091FK30"/>
<evidence type="ECO:0000256" key="7">
    <source>
        <dbReference type="ARBA" id="ARBA00022807"/>
    </source>
</evidence>
<feature type="region of interest" description="Disordered" evidence="10">
    <location>
        <begin position="475"/>
        <end position="494"/>
    </location>
</feature>
<reference evidence="12 13" key="1">
    <citation type="submission" date="2014-04" db="EMBL/GenBank/DDBJ databases">
        <title>Genome evolution of avian class.</title>
        <authorList>
            <person name="Zhang G."/>
            <person name="Li C."/>
        </authorList>
    </citation>
    <scope>NUCLEOTIDE SEQUENCE [LARGE SCALE GENOMIC DNA]</scope>
    <source>
        <strain evidence="12">BGI_N302</strain>
    </source>
</reference>
<dbReference type="PROSITE" id="PS00973">
    <property type="entry name" value="USP_2"/>
    <property type="match status" value="1"/>
</dbReference>
<dbReference type="InterPro" id="IPR054108">
    <property type="entry name" value="USP25/28_UIM"/>
</dbReference>
<evidence type="ECO:0000259" key="11">
    <source>
        <dbReference type="PROSITE" id="PS50235"/>
    </source>
</evidence>
<dbReference type="CDD" id="cd02665">
    <property type="entry name" value="Peptidase_C19I"/>
    <property type="match status" value="1"/>
</dbReference>
<dbReference type="EC" id="3.4.19.12" evidence="3"/>
<name>A0A091FK30_CORBR</name>
<feature type="compositionally biased region" description="Polar residues" evidence="10">
    <location>
        <begin position="673"/>
        <end position="695"/>
    </location>
</feature>
<dbReference type="PROSITE" id="PS50235">
    <property type="entry name" value="USP_3"/>
    <property type="match status" value="1"/>
</dbReference>
<proteinExistence type="predicted"/>
<dbReference type="Proteomes" id="UP000052976">
    <property type="component" value="Unassembled WGS sequence"/>
</dbReference>
<evidence type="ECO:0000256" key="2">
    <source>
        <dbReference type="ARBA" id="ARBA00004123"/>
    </source>
</evidence>
<dbReference type="EMBL" id="KK719138">
    <property type="protein sequence ID" value="KFO61700.1"/>
    <property type="molecule type" value="Genomic_DNA"/>
</dbReference>
<evidence type="ECO:0000256" key="8">
    <source>
        <dbReference type="ARBA" id="ARBA00023242"/>
    </source>
</evidence>
<dbReference type="CDD" id="cd20487">
    <property type="entry name" value="USP28_C"/>
    <property type="match status" value="1"/>
</dbReference>
<dbReference type="InterPro" id="IPR028889">
    <property type="entry name" value="USP"/>
</dbReference>
<comment type="subcellular location">
    <subcellularLocation>
        <location evidence="2">Nucleus</location>
    </subcellularLocation>
</comment>
<dbReference type="Pfam" id="PF00443">
    <property type="entry name" value="UCH"/>
    <property type="match status" value="1"/>
</dbReference>
<accession>A0A091FK30</accession>
<feature type="compositionally biased region" description="Polar residues" evidence="10">
    <location>
        <begin position="55"/>
        <end position="67"/>
    </location>
</feature>
<dbReference type="InterPro" id="IPR018200">
    <property type="entry name" value="USP_CS"/>
</dbReference>
<organism evidence="12 13">
    <name type="scientific">Corvus brachyrhynchos</name>
    <name type="common">American crow</name>
    <dbReference type="NCBI Taxonomy" id="85066"/>
    <lineage>
        <taxon>Eukaryota</taxon>
        <taxon>Metazoa</taxon>
        <taxon>Chordata</taxon>
        <taxon>Craniata</taxon>
        <taxon>Vertebrata</taxon>
        <taxon>Euteleostomi</taxon>
        <taxon>Archelosauria</taxon>
        <taxon>Archosauria</taxon>
        <taxon>Dinosauria</taxon>
        <taxon>Saurischia</taxon>
        <taxon>Theropoda</taxon>
        <taxon>Coelurosauria</taxon>
        <taxon>Aves</taxon>
        <taxon>Neognathae</taxon>
        <taxon>Neoaves</taxon>
        <taxon>Telluraves</taxon>
        <taxon>Australaves</taxon>
        <taxon>Passeriformes</taxon>
        <taxon>Corvoidea</taxon>
        <taxon>Corvidae</taxon>
        <taxon>Corvus</taxon>
    </lineage>
</organism>
<evidence type="ECO:0000313" key="13">
    <source>
        <dbReference type="Proteomes" id="UP000052976"/>
    </source>
</evidence>
<dbReference type="Pfam" id="PF21909">
    <property type="entry name" value="USP_UIM_N"/>
    <property type="match status" value="1"/>
</dbReference>
<feature type="non-terminal residue" evidence="12">
    <location>
        <position position="1"/>
    </location>
</feature>
<feature type="coiled-coil region" evidence="9">
    <location>
        <begin position="366"/>
        <end position="393"/>
    </location>
</feature>
<dbReference type="Gene3D" id="3.90.70.10">
    <property type="entry name" value="Cysteine proteinases"/>
    <property type="match status" value="1"/>
</dbReference>
<gene>
    <name evidence="12" type="ORF">N302_11185</name>
</gene>
<keyword evidence="13" id="KW-1185">Reference proteome</keyword>
<dbReference type="GO" id="GO:0016579">
    <property type="term" value="P:protein deubiquitination"/>
    <property type="evidence" value="ECO:0007669"/>
    <property type="project" value="InterPro"/>
</dbReference>
<evidence type="ECO:0000256" key="1">
    <source>
        <dbReference type="ARBA" id="ARBA00000707"/>
    </source>
</evidence>
<protein>
    <recommendedName>
        <fullName evidence="3">ubiquitinyl hydrolase 1</fullName>
        <ecNumber evidence="3">3.4.19.12</ecNumber>
    </recommendedName>
</protein>
<dbReference type="InterPro" id="IPR044635">
    <property type="entry name" value="UBP14-like"/>
</dbReference>
<keyword evidence="7" id="KW-0788">Thiol protease</keyword>
<dbReference type="PANTHER" id="PTHR43982">
    <property type="entry name" value="UBIQUITIN CARBOXYL-TERMINAL HYDROLASE"/>
    <property type="match status" value="1"/>
</dbReference>
<dbReference type="GO" id="GO:0005634">
    <property type="term" value="C:nucleus"/>
    <property type="evidence" value="ECO:0007669"/>
    <property type="project" value="UniProtKB-SubCell"/>
</dbReference>
<evidence type="ECO:0000313" key="12">
    <source>
        <dbReference type="EMBL" id="KFO61700.1"/>
    </source>
</evidence>
<sequence>QAADGDFMEAVTFLTEDPAPEPVQDPAAAEPSAWEGSAVGKQLPQDVSAAPAPHNQDNLCTANTVRSLESPKAPAAERDAAERPQDTHSAENKYRSKRKRCEMLSLWVESPKQNDWRRAGDWPVGMKNIGNTCWFSAVIQSLFQLPEFRRLVLGYSLPQNVLESCRHTGKRNIAFMQELQCLFALMLGTWRKFVDPSAALELLRDVFRSAEQPQQDVSEFTHKLLDWLEDAFQLTVNATSPGDKSENPMVQLFYGTFLTEGVHEGNTFSKIETFGQYPLQVNGYQNLNECLEGAMVEGEMDEATTSQSVKYGQERWFTKLPPVLTFELSRFKFNQSLGQPEKIHTKLEFPQTIYMDRYLYCNKDLIQMKREEMKRSKEKMVTLQQKLERYMEYGSGPARFPLPDMLQYVLEFIVTKPAVAVSSAQSSQTTLPHSPAKPHVLDVLSQPNGIQERTDIRTEDEAFLVANSLLQQNSSMELQPPVSPAELSERPAPHVVSEEEMKLVQTCLQRWRNEIEQDVQDLKESIARINLSIEQMYCDPLLQQVPYRLHAVLVHEGQANAGHYWAFIYDQPRKRWLKYNDIWVTESSWEELERESFGGLRSASAYCLMYISEQVSHVGADEDEGPEARQFQKEVEALSPELRHYIQEDNWRLEQEAEEWEEEQSCKIPQMEPSPTSELQDLSSESGPEQSSVCEQSVRSLSSEHARIAKEQTAKAIANTADAYEKNGVEAALCEAFHEEYSRLYLLSKETPTPQNDARLQHVLIYFLQNNAPQQVVERTLLEQFADKNLSYDERSISIMKVARAKLSEIGPDDVDMEEYKRWHEDYSLFRKVSIYLLTGLELYQNRKYQESLTYLVYAYQSNTKLLLKGTNRGVSESLIALYRRKCLLKLNEVAASLFVSCEEAHVSEGVNILNELIIPCMHLMNNFEISKEDLDAIEVMRNRWCSYLGREDMDAKLQMKLGELLPRLLDGSTEVIVLKEPPKIRPNSPYDLCSRFAAVMESIHGASTVTVK</sequence>
<dbReference type="GO" id="GO:0061136">
    <property type="term" value="P:regulation of proteasomal protein catabolic process"/>
    <property type="evidence" value="ECO:0007669"/>
    <property type="project" value="TreeGrafter"/>
</dbReference>
<evidence type="ECO:0000256" key="3">
    <source>
        <dbReference type="ARBA" id="ARBA00012759"/>
    </source>
</evidence>
<evidence type="ECO:0000256" key="10">
    <source>
        <dbReference type="SAM" id="MobiDB-lite"/>
    </source>
</evidence>
<dbReference type="FunFam" id="3.90.70.10:FF:000004">
    <property type="entry name" value="Putative ubiquitin carboxyl-terminal hydrolase 25"/>
    <property type="match status" value="1"/>
</dbReference>
<dbReference type="PROSITE" id="PS00972">
    <property type="entry name" value="USP_1"/>
    <property type="match status" value="1"/>
</dbReference>
<dbReference type="GO" id="GO:0070628">
    <property type="term" value="F:proteasome binding"/>
    <property type="evidence" value="ECO:0007669"/>
    <property type="project" value="TreeGrafter"/>
</dbReference>
<feature type="compositionally biased region" description="Basic and acidic residues" evidence="10">
    <location>
        <begin position="75"/>
        <end position="94"/>
    </location>
</feature>
<feature type="region of interest" description="Disordered" evidence="10">
    <location>
        <begin position="656"/>
        <end position="695"/>
    </location>
</feature>
<evidence type="ECO:0000256" key="4">
    <source>
        <dbReference type="ARBA" id="ARBA00022670"/>
    </source>
</evidence>
<evidence type="ECO:0000256" key="5">
    <source>
        <dbReference type="ARBA" id="ARBA00022786"/>
    </source>
</evidence>
<keyword evidence="8" id="KW-0539">Nucleus</keyword>
<evidence type="ECO:0000256" key="6">
    <source>
        <dbReference type="ARBA" id="ARBA00022801"/>
    </source>
</evidence>
<feature type="non-terminal residue" evidence="12">
    <location>
        <position position="1013"/>
    </location>
</feature>
<feature type="region of interest" description="Disordered" evidence="10">
    <location>
        <begin position="1"/>
        <end position="94"/>
    </location>
</feature>
<dbReference type="GO" id="GO:0043161">
    <property type="term" value="P:proteasome-mediated ubiquitin-dependent protein catabolic process"/>
    <property type="evidence" value="ECO:0007669"/>
    <property type="project" value="InterPro"/>
</dbReference>
<keyword evidence="6 12" id="KW-0378">Hydrolase</keyword>
<keyword evidence="4" id="KW-0645">Protease</keyword>
<dbReference type="GO" id="GO:0004843">
    <property type="term" value="F:cysteine-type deubiquitinase activity"/>
    <property type="evidence" value="ECO:0007669"/>
    <property type="project" value="UniProtKB-EC"/>
</dbReference>
<feature type="domain" description="USP" evidence="11">
    <location>
        <begin position="124"/>
        <end position="613"/>
    </location>
</feature>
<keyword evidence="9" id="KW-0175">Coiled coil</keyword>
<dbReference type="SUPFAM" id="SSF54001">
    <property type="entry name" value="Cysteine proteinases"/>
    <property type="match status" value="1"/>
</dbReference>
<dbReference type="InterPro" id="IPR001394">
    <property type="entry name" value="Peptidase_C19_UCH"/>
</dbReference>
<dbReference type="AlphaFoldDB" id="A0A091FK30"/>
<dbReference type="PANTHER" id="PTHR43982:SF6">
    <property type="entry name" value="UBIQUITIN CARBOXYL-TERMINAL HYDROLASE 2-RELATED"/>
    <property type="match status" value="1"/>
</dbReference>
<evidence type="ECO:0000256" key="9">
    <source>
        <dbReference type="SAM" id="Coils"/>
    </source>
</evidence>
<dbReference type="InterPro" id="IPR038765">
    <property type="entry name" value="Papain-like_cys_pep_sf"/>
</dbReference>
<comment type="catalytic activity">
    <reaction evidence="1">
        <text>Thiol-dependent hydrolysis of ester, thioester, amide, peptide and isopeptide bonds formed by the C-terminal Gly of ubiquitin (a 76-residue protein attached to proteins as an intracellular targeting signal).</text>
        <dbReference type="EC" id="3.4.19.12"/>
    </reaction>
</comment>